<proteinExistence type="predicted"/>
<dbReference type="OrthoDB" id="10411575at2759"/>
<dbReference type="AlphaFoldDB" id="A0A7R9LJG8"/>
<dbReference type="Proteomes" id="UP000728032">
    <property type="component" value="Unassembled WGS sequence"/>
</dbReference>
<sequence>MANTMSPISTNSPILLAENKALNIVCNFTNHDQHVLVIWKYKEDVEYNSFSDEDKQRISIDPKDGSLFISKANKKYYSLRNHVKY</sequence>
<accession>A0A7R9LJG8</accession>
<gene>
    <name evidence="1" type="ORF">ONB1V03_LOCUS3168</name>
</gene>
<evidence type="ECO:0000313" key="1">
    <source>
        <dbReference type="EMBL" id="CAD7641573.1"/>
    </source>
</evidence>
<dbReference type="EMBL" id="OC915698">
    <property type="protein sequence ID" value="CAD7641573.1"/>
    <property type="molecule type" value="Genomic_DNA"/>
</dbReference>
<organism evidence="1">
    <name type="scientific">Oppiella nova</name>
    <dbReference type="NCBI Taxonomy" id="334625"/>
    <lineage>
        <taxon>Eukaryota</taxon>
        <taxon>Metazoa</taxon>
        <taxon>Ecdysozoa</taxon>
        <taxon>Arthropoda</taxon>
        <taxon>Chelicerata</taxon>
        <taxon>Arachnida</taxon>
        <taxon>Acari</taxon>
        <taxon>Acariformes</taxon>
        <taxon>Sarcoptiformes</taxon>
        <taxon>Oribatida</taxon>
        <taxon>Brachypylina</taxon>
        <taxon>Oppioidea</taxon>
        <taxon>Oppiidae</taxon>
        <taxon>Oppiella</taxon>
    </lineage>
</organism>
<keyword evidence="2" id="KW-1185">Reference proteome</keyword>
<name>A0A7R9LJG8_9ACAR</name>
<dbReference type="EMBL" id="CAJPVJ010000873">
    <property type="protein sequence ID" value="CAG2163594.1"/>
    <property type="molecule type" value="Genomic_DNA"/>
</dbReference>
<protein>
    <submittedName>
        <fullName evidence="1">Uncharacterized protein</fullName>
    </submittedName>
</protein>
<evidence type="ECO:0000313" key="2">
    <source>
        <dbReference type="Proteomes" id="UP000728032"/>
    </source>
</evidence>
<reference evidence="1" key="1">
    <citation type="submission" date="2020-11" db="EMBL/GenBank/DDBJ databases">
        <authorList>
            <person name="Tran Van P."/>
        </authorList>
    </citation>
    <scope>NUCLEOTIDE SEQUENCE</scope>
</reference>